<comment type="caution">
    <text evidence="3">The sequence shown here is derived from an EMBL/GenBank/DDBJ whole genome shotgun (WGS) entry which is preliminary data.</text>
</comment>
<name>A0A8T0NEC7_PANVG</name>
<dbReference type="Proteomes" id="UP000823388">
    <property type="component" value="Chromosome 9K"/>
</dbReference>
<evidence type="ECO:0000313" key="4">
    <source>
        <dbReference type="Proteomes" id="UP000823388"/>
    </source>
</evidence>
<proteinExistence type="predicted"/>
<evidence type="ECO:0000256" key="2">
    <source>
        <dbReference type="SAM" id="SignalP"/>
    </source>
</evidence>
<evidence type="ECO:0000313" key="3">
    <source>
        <dbReference type="EMBL" id="KAG2547677.1"/>
    </source>
</evidence>
<feature type="signal peptide" evidence="2">
    <location>
        <begin position="1"/>
        <end position="22"/>
    </location>
</feature>
<protein>
    <submittedName>
        <fullName evidence="3">Uncharacterized protein</fullName>
    </submittedName>
</protein>
<keyword evidence="4" id="KW-1185">Reference proteome</keyword>
<feature type="chain" id="PRO_5035724498" evidence="2">
    <location>
        <begin position="23"/>
        <end position="205"/>
    </location>
</feature>
<sequence length="205" mass="21821">MRGSQASSSSSLSFLILRSASCSHVTLPLCSSPPQPDSPHAGSLRHPPRQRRPASLSPSRSSGGGGARSRVRFAAPALSAYSPGNGSGGQPVPPLPIPATTAAQEATRRRRPRSIRQSSRTLDTTAPRGSWRQWADLACAAVRQRGRRLGARQRGGGSTWRLAAVELTRGRRAGGRASGGWRGAAARQKCLVGRCRTRWRAEQNS</sequence>
<accession>A0A8T0NEC7</accession>
<keyword evidence="2" id="KW-0732">Signal</keyword>
<feature type="region of interest" description="Disordered" evidence="1">
    <location>
        <begin position="26"/>
        <end position="127"/>
    </location>
</feature>
<dbReference type="AlphaFoldDB" id="A0A8T0NEC7"/>
<dbReference type="EMBL" id="CM029053">
    <property type="protein sequence ID" value="KAG2547677.1"/>
    <property type="molecule type" value="Genomic_DNA"/>
</dbReference>
<reference evidence="3" key="1">
    <citation type="submission" date="2020-05" db="EMBL/GenBank/DDBJ databases">
        <title>WGS assembly of Panicum virgatum.</title>
        <authorList>
            <person name="Lovell J.T."/>
            <person name="Jenkins J."/>
            <person name="Shu S."/>
            <person name="Juenger T.E."/>
            <person name="Schmutz J."/>
        </authorList>
    </citation>
    <scope>NUCLEOTIDE SEQUENCE</scope>
    <source>
        <strain evidence="3">AP13</strain>
    </source>
</reference>
<evidence type="ECO:0000256" key="1">
    <source>
        <dbReference type="SAM" id="MobiDB-lite"/>
    </source>
</evidence>
<organism evidence="3 4">
    <name type="scientific">Panicum virgatum</name>
    <name type="common">Blackwell switchgrass</name>
    <dbReference type="NCBI Taxonomy" id="38727"/>
    <lineage>
        <taxon>Eukaryota</taxon>
        <taxon>Viridiplantae</taxon>
        <taxon>Streptophyta</taxon>
        <taxon>Embryophyta</taxon>
        <taxon>Tracheophyta</taxon>
        <taxon>Spermatophyta</taxon>
        <taxon>Magnoliopsida</taxon>
        <taxon>Liliopsida</taxon>
        <taxon>Poales</taxon>
        <taxon>Poaceae</taxon>
        <taxon>PACMAD clade</taxon>
        <taxon>Panicoideae</taxon>
        <taxon>Panicodae</taxon>
        <taxon>Paniceae</taxon>
        <taxon>Panicinae</taxon>
        <taxon>Panicum</taxon>
        <taxon>Panicum sect. Hiantes</taxon>
    </lineage>
</organism>
<gene>
    <name evidence="3" type="ORF">PVAP13_9KG115585</name>
</gene>